<dbReference type="FunFam" id="2.40.50.100:FF:000003">
    <property type="entry name" value="Acetyl-CoA carboxylase biotin carboxyl carrier protein"/>
    <property type="match status" value="1"/>
</dbReference>
<sequence length="78" mass="8619">MNIKGEKMMTKVYASMAGNVWKIVVGVGDTVEEEQDVVILESMKMEIPIVSEEAGTVMKINVQEGDFVNEGDVLLEIE</sequence>
<dbReference type="SUPFAM" id="SSF51230">
    <property type="entry name" value="Single hybrid motif"/>
    <property type="match status" value="1"/>
</dbReference>
<evidence type="ECO:0000256" key="1">
    <source>
        <dbReference type="ARBA" id="ARBA00023267"/>
    </source>
</evidence>
<dbReference type="PANTHER" id="PTHR45266:SF3">
    <property type="entry name" value="OXALOACETATE DECARBOXYLASE ALPHA CHAIN"/>
    <property type="match status" value="1"/>
</dbReference>
<dbReference type="InterPro" id="IPR050709">
    <property type="entry name" value="Biotin_Carboxyl_Carrier/Decarb"/>
</dbReference>
<proteinExistence type="predicted"/>
<comment type="caution">
    <text evidence="2">The sequence shown here is derived from an EMBL/GenBank/DDBJ whole genome shotgun (WGS) entry which is preliminary data.</text>
</comment>
<gene>
    <name evidence="2" type="ORF">bcere0026_23150</name>
</gene>
<accession>C2Q5E6</accession>
<dbReference type="HOGENOM" id="CLU_016733_9_1_9"/>
<evidence type="ECO:0000313" key="2">
    <source>
        <dbReference type="EMBL" id="EEL70706.1"/>
    </source>
</evidence>
<dbReference type="NCBIfam" id="NF004547">
    <property type="entry name" value="PRK05889.1"/>
    <property type="match status" value="1"/>
</dbReference>
<dbReference type="InterPro" id="IPR011053">
    <property type="entry name" value="Single_hybrid_motif"/>
</dbReference>
<dbReference type="EMBL" id="ACMP01000069">
    <property type="protein sequence ID" value="EEL70706.1"/>
    <property type="molecule type" value="Genomic_DNA"/>
</dbReference>
<dbReference type="NCBIfam" id="NF006079">
    <property type="entry name" value="PRK08225.1"/>
    <property type="match status" value="1"/>
</dbReference>
<organism evidence="2">
    <name type="scientific">Bacillus mycoides</name>
    <dbReference type="NCBI Taxonomy" id="1405"/>
    <lineage>
        <taxon>Bacteria</taxon>
        <taxon>Bacillati</taxon>
        <taxon>Bacillota</taxon>
        <taxon>Bacilli</taxon>
        <taxon>Bacillales</taxon>
        <taxon>Bacillaceae</taxon>
        <taxon>Bacillus</taxon>
        <taxon>Bacillus cereus group</taxon>
    </lineage>
</organism>
<keyword evidence="1" id="KW-0092">Biotin</keyword>
<dbReference type="Gene3D" id="2.40.50.100">
    <property type="match status" value="1"/>
</dbReference>
<dbReference type="Proteomes" id="UP000001753">
    <property type="component" value="Chromosome"/>
</dbReference>
<accession>C2XUE4</accession>
<dbReference type="Pfam" id="PF00364">
    <property type="entry name" value="Biotin_lipoyl"/>
    <property type="match status" value="1"/>
</dbReference>
<dbReference type="PROSITE" id="PS50968">
    <property type="entry name" value="BIOTINYL_LIPOYL"/>
    <property type="match status" value="1"/>
</dbReference>
<dbReference type="CDD" id="cd06850">
    <property type="entry name" value="biotinyl_domain"/>
    <property type="match status" value="1"/>
</dbReference>
<dbReference type="AlphaFoldDB" id="C2Q5E6"/>
<reference evidence="2" key="1">
    <citation type="journal article" date="2012" name="Genome Res.">
        <title>Genomic characterization of the Bacillus cereus sensu lato species: Backdrop to the evolution of Bacillus anthracis.</title>
        <authorList>
            <person name="Zwick M.E."/>
            <person name="Joseph S.J."/>
            <person name="Didelot X."/>
            <person name="Chen P.E."/>
            <person name="Bishop-Lilly K.A."/>
            <person name="Stewart A.C."/>
            <person name="Willner K."/>
            <person name="Nolan N."/>
            <person name="Lentz S."/>
            <person name="Thomason M.K."/>
            <person name="Sozhamannan S."/>
            <person name="Mateczun A.J."/>
            <person name="Du L."/>
            <person name="Read T.D."/>
        </authorList>
    </citation>
    <scope>NUCLEOTIDE SEQUENCE [LARGE SCALE GENOMIC DNA]</scope>
    <source>
        <strain evidence="2">AH603</strain>
    </source>
</reference>
<protein>
    <submittedName>
        <fullName evidence="2">Uncharacterized protein</fullName>
    </submittedName>
</protein>
<name>C2Q5E6_BACMY</name>
<dbReference type="PANTHER" id="PTHR45266">
    <property type="entry name" value="OXALOACETATE DECARBOXYLASE ALPHA CHAIN"/>
    <property type="match status" value="1"/>
</dbReference>
<dbReference type="InterPro" id="IPR000089">
    <property type="entry name" value="Biotin_lipoyl"/>
</dbReference>